<dbReference type="EMBL" id="ACDY02000002">
    <property type="protein sequence ID" value="EEZ72530.1"/>
    <property type="molecule type" value="Genomic_DNA"/>
</dbReference>
<comment type="caution">
    <text evidence="1">The sequence shown here is derived from an EMBL/GenBank/DDBJ whole genome shotgun (WGS) entry which is preliminary data.</text>
</comment>
<proteinExistence type="predicted"/>
<evidence type="ECO:0000313" key="2">
    <source>
        <dbReference type="Proteomes" id="UP000003294"/>
    </source>
</evidence>
<gene>
    <name evidence="1" type="ORF">NEICINOT_03462</name>
</gene>
<protein>
    <submittedName>
        <fullName evidence="1">Uncharacterized protein</fullName>
    </submittedName>
</protein>
<sequence>MIFRLGNKAGVGLIHCFSVSLMLMVLLKPVWLPASAYLYRGMEDGSLKGEKGRENAGRFLMPSEK</sequence>
<dbReference type="AlphaFoldDB" id="D0W1E2"/>
<name>D0W1E2_NEICI</name>
<accession>D0W1E2</accession>
<dbReference type="STRING" id="546262.NEICINOT_03462"/>
<reference evidence="1 2" key="1">
    <citation type="submission" date="2009-10" db="EMBL/GenBank/DDBJ databases">
        <authorList>
            <person name="Weinstock G."/>
            <person name="Sodergren E."/>
            <person name="Clifton S."/>
            <person name="Fulton L."/>
            <person name="Fulton B."/>
            <person name="Courtney L."/>
            <person name="Fronick C."/>
            <person name="Harrison M."/>
            <person name="Strong C."/>
            <person name="Farmer C."/>
            <person name="Delahaunty K."/>
            <person name="Markovic C."/>
            <person name="Hall O."/>
            <person name="Minx P."/>
            <person name="Tomlinson C."/>
            <person name="Mitreva M."/>
            <person name="Nelson J."/>
            <person name="Hou S."/>
            <person name="Wollam A."/>
            <person name="Pepin K.H."/>
            <person name="Johnson M."/>
            <person name="Bhonagiri V."/>
            <person name="Nash W.E."/>
            <person name="Warren W."/>
            <person name="Chinwalla A."/>
            <person name="Mardis E.R."/>
            <person name="Wilson R.K."/>
        </authorList>
    </citation>
    <scope>NUCLEOTIDE SEQUENCE [LARGE SCALE GENOMIC DNA]</scope>
    <source>
        <strain evidence="1 2">ATCC 14685</strain>
    </source>
</reference>
<dbReference type="Proteomes" id="UP000003294">
    <property type="component" value="Unassembled WGS sequence"/>
</dbReference>
<evidence type="ECO:0000313" key="1">
    <source>
        <dbReference type="EMBL" id="EEZ72530.1"/>
    </source>
</evidence>
<organism evidence="1 2">
    <name type="scientific">Neisseria cinerea ATCC 14685</name>
    <dbReference type="NCBI Taxonomy" id="546262"/>
    <lineage>
        <taxon>Bacteria</taxon>
        <taxon>Pseudomonadati</taxon>
        <taxon>Pseudomonadota</taxon>
        <taxon>Betaproteobacteria</taxon>
        <taxon>Neisseriales</taxon>
        <taxon>Neisseriaceae</taxon>
        <taxon>Neisseria</taxon>
    </lineage>
</organism>